<dbReference type="Proteomes" id="UP000011058">
    <property type="component" value="Chromosome"/>
</dbReference>
<dbReference type="AlphaFoldDB" id="I0KCV2"/>
<dbReference type="KEGG" id="fae:FAES_3952"/>
<accession>I0KCV2</accession>
<evidence type="ECO:0008006" key="5">
    <source>
        <dbReference type="Google" id="ProtNLM"/>
    </source>
</evidence>
<dbReference type="EMBL" id="HE796683">
    <property type="protein sequence ID" value="CCH01955.1"/>
    <property type="molecule type" value="Genomic_DNA"/>
</dbReference>
<dbReference type="HOGENOM" id="CLU_1223232_0_0_10"/>
<keyword evidence="4" id="KW-1185">Reference proteome</keyword>
<gene>
    <name evidence="3" type="ORF">FAES_3952</name>
</gene>
<evidence type="ECO:0000256" key="2">
    <source>
        <dbReference type="SAM" id="SignalP"/>
    </source>
</evidence>
<keyword evidence="2" id="KW-0732">Signal</keyword>
<dbReference type="STRING" id="1166018.FAES_3952"/>
<feature type="region of interest" description="Disordered" evidence="1">
    <location>
        <begin position="155"/>
        <end position="226"/>
    </location>
</feature>
<feature type="compositionally biased region" description="Low complexity" evidence="1">
    <location>
        <begin position="172"/>
        <end position="226"/>
    </location>
</feature>
<sequence>MKTNAKLFLLQLLAGLILAAAGLLSSCNSRPDCTIRETGPGMYEPWGDCDDCTQLSVIGLNGAMRPMAPSDMEQYVRQYPPSASFNPASPSLSDFMLYHYLLSGPRATHYQTVYVNQSRGYTGYRRTHPSWSYGPRTRTAVINRTTVINNRTIVNNRPSTTTRRPSLWNRISSRPTTTSSYSSSRTTTRTTSRPYSCWSRPSSGFSKSYSSSKSASRTSYTSSRRR</sequence>
<proteinExistence type="predicted"/>
<name>I0KCV2_9BACT</name>
<protein>
    <recommendedName>
        <fullName evidence="5">Lipoprotein</fullName>
    </recommendedName>
</protein>
<organism evidence="3 4">
    <name type="scientific">Fibrella aestuarina BUZ 2</name>
    <dbReference type="NCBI Taxonomy" id="1166018"/>
    <lineage>
        <taxon>Bacteria</taxon>
        <taxon>Pseudomonadati</taxon>
        <taxon>Bacteroidota</taxon>
        <taxon>Cytophagia</taxon>
        <taxon>Cytophagales</taxon>
        <taxon>Spirosomataceae</taxon>
        <taxon>Fibrella</taxon>
    </lineage>
</organism>
<feature type="chain" id="PRO_5003631417" description="Lipoprotein" evidence="2">
    <location>
        <begin position="20"/>
        <end position="226"/>
    </location>
</feature>
<evidence type="ECO:0000313" key="3">
    <source>
        <dbReference type="EMBL" id="CCH01955.1"/>
    </source>
</evidence>
<dbReference type="RefSeq" id="WP_015333054.1">
    <property type="nucleotide sequence ID" value="NC_020054.1"/>
</dbReference>
<dbReference type="PROSITE" id="PS51257">
    <property type="entry name" value="PROKAR_LIPOPROTEIN"/>
    <property type="match status" value="1"/>
</dbReference>
<feature type="signal peptide" evidence="2">
    <location>
        <begin position="1"/>
        <end position="19"/>
    </location>
</feature>
<evidence type="ECO:0000256" key="1">
    <source>
        <dbReference type="SAM" id="MobiDB-lite"/>
    </source>
</evidence>
<reference evidence="3 4" key="1">
    <citation type="journal article" date="2012" name="J. Bacteriol.">
        <title>Genome Sequence of Fibrella aestuarina BUZ 2T, a Filamentous Marine Bacterium.</title>
        <authorList>
            <person name="Filippini M."/>
            <person name="Qi W."/>
            <person name="Blom J."/>
            <person name="Goesmann A."/>
            <person name="Smits T.H."/>
            <person name="Bagheri H.C."/>
        </authorList>
    </citation>
    <scope>NUCLEOTIDE SEQUENCE [LARGE SCALE GENOMIC DNA]</scope>
    <source>
        <strain evidence="4">BUZ 2T</strain>
    </source>
</reference>
<evidence type="ECO:0000313" key="4">
    <source>
        <dbReference type="Proteomes" id="UP000011058"/>
    </source>
</evidence>